<keyword evidence="14 15" id="KW-0472">Membrane</keyword>
<reference evidence="18 19" key="1">
    <citation type="submission" date="2024-06" db="EMBL/GenBank/DDBJ databases">
        <title>Genome of Rhodovulum iodosum, a marine photoferrotroph.</title>
        <authorList>
            <person name="Bianchini G."/>
            <person name="Nikeleit V."/>
            <person name="Kappler A."/>
            <person name="Bryce C."/>
            <person name="Sanchez-Baracaldo P."/>
        </authorList>
    </citation>
    <scope>NUCLEOTIDE SEQUENCE [LARGE SCALE GENOMIC DNA]</scope>
    <source>
        <strain evidence="18 19">UT/N1</strain>
    </source>
</reference>
<evidence type="ECO:0000256" key="3">
    <source>
        <dbReference type="ARBA" id="ARBA00012438"/>
    </source>
</evidence>
<keyword evidence="4" id="KW-1003">Cell membrane</keyword>
<evidence type="ECO:0000256" key="2">
    <source>
        <dbReference type="ARBA" id="ARBA00004429"/>
    </source>
</evidence>
<organism evidence="18 19">
    <name type="scientific">Rhodovulum iodosum</name>
    <dbReference type="NCBI Taxonomy" id="68291"/>
    <lineage>
        <taxon>Bacteria</taxon>
        <taxon>Pseudomonadati</taxon>
        <taxon>Pseudomonadota</taxon>
        <taxon>Alphaproteobacteria</taxon>
        <taxon>Rhodobacterales</taxon>
        <taxon>Paracoccaceae</taxon>
        <taxon>Rhodovulum</taxon>
    </lineage>
</organism>
<proteinExistence type="predicted"/>
<dbReference type="Proteomes" id="UP001560019">
    <property type="component" value="Unassembled WGS sequence"/>
</dbReference>
<keyword evidence="7" id="KW-0808">Transferase</keyword>
<keyword evidence="19" id="KW-1185">Reference proteome</keyword>
<dbReference type="PROSITE" id="PS50885">
    <property type="entry name" value="HAMP"/>
    <property type="match status" value="1"/>
</dbReference>
<evidence type="ECO:0000256" key="6">
    <source>
        <dbReference type="ARBA" id="ARBA00022553"/>
    </source>
</evidence>
<dbReference type="SMART" id="SM00388">
    <property type="entry name" value="HisKA"/>
    <property type="match status" value="1"/>
</dbReference>
<name>A0ABV3XT40_9RHOB</name>
<dbReference type="Gene3D" id="6.10.340.10">
    <property type="match status" value="1"/>
</dbReference>
<evidence type="ECO:0000256" key="7">
    <source>
        <dbReference type="ARBA" id="ARBA00022679"/>
    </source>
</evidence>
<keyword evidence="8 15" id="KW-0812">Transmembrane</keyword>
<dbReference type="InterPro" id="IPR036890">
    <property type="entry name" value="HATPase_C_sf"/>
</dbReference>
<dbReference type="InterPro" id="IPR050980">
    <property type="entry name" value="2C_sensor_his_kinase"/>
</dbReference>
<keyword evidence="11" id="KW-0067">ATP-binding</keyword>
<keyword evidence="10 18" id="KW-0418">Kinase</keyword>
<dbReference type="InterPro" id="IPR003660">
    <property type="entry name" value="HAMP_dom"/>
</dbReference>
<dbReference type="PANTHER" id="PTHR44936">
    <property type="entry name" value="SENSOR PROTEIN CREC"/>
    <property type="match status" value="1"/>
</dbReference>
<feature type="transmembrane region" description="Helical" evidence="15">
    <location>
        <begin position="14"/>
        <end position="38"/>
    </location>
</feature>
<accession>A0ABV3XT40</accession>
<evidence type="ECO:0000259" key="16">
    <source>
        <dbReference type="PROSITE" id="PS50109"/>
    </source>
</evidence>
<evidence type="ECO:0000313" key="18">
    <source>
        <dbReference type="EMBL" id="MEX5728495.1"/>
    </source>
</evidence>
<dbReference type="SMART" id="SM00387">
    <property type="entry name" value="HATPase_c"/>
    <property type="match status" value="1"/>
</dbReference>
<dbReference type="PROSITE" id="PS50109">
    <property type="entry name" value="HIS_KIN"/>
    <property type="match status" value="1"/>
</dbReference>
<dbReference type="GO" id="GO:0016301">
    <property type="term" value="F:kinase activity"/>
    <property type="evidence" value="ECO:0007669"/>
    <property type="project" value="UniProtKB-KW"/>
</dbReference>
<dbReference type="InterPro" id="IPR003661">
    <property type="entry name" value="HisK_dim/P_dom"/>
</dbReference>
<dbReference type="Gene3D" id="3.30.565.10">
    <property type="entry name" value="Histidine kinase-like ATPase, C-terminal domain"/>
    <property type="match status" value="1"/>
</dbReference>
<evidence type="ECO:0000259" key="17">
    <source>
        <dbReference type="PROSITE" id="PS50885"/>
    </source>
</evidence>
<keyword evidence="6" id="KW-0597">Phosphoprotein</keyword>
<keyword evidence="5" id="KW-0997">Cell inner membrane</keyword>
<evidence type="ECO:0000313" key="19">
    <source>
        <dbReference type="Proteomes" id="UP001560019"/>
    </source>
</evidence>
<evidence type="ECO:0000256" key="9">
    <source>
        <dbReference type="ARBA" id="ARBA00022741"/>
    </source>
</evidence>
<comment type="caution">
    <text evidence="18">The sequence shown here is derived from an EMBL/GenBank/DDBJ whole genome shotgun (WGS) entry which is preliminary data.</text>
</comment>
<dbReference type="Gene3D" id="1.10.287.130">
    <property type="match status" value="1"/>
</dbReference>
<dbReference type="InterPro" id="IPR005467">
    <property type="entry name" value="His_kinase_dom"/>
</dbReference>
<keyword evidence="13" id="KW-0902">Two-component regulatory system</keyword>
<dbReference type="InterPro" id="IPR004358">
    <property type="entry name" value="Sig_transdc_His_kin-like_C"/>
</dbReference>
<dbReference type="Pfam" id="PF02518">
    <property type="entry name" value="HATPase_c"/>
    <property type="match status" value="1"/>
</dbReference>
<dbReference type="CDD" id="cd00075">
    <property type="entry name" value="HATPase"/>
    <property type="match status" value="1"/>
</dbReference>
<dbReference type="Pfam" id="PF00672">
    <property type="entry name" value="HAMP"/>
    <property type="match status" value="1"/>
</dbReference>
<dbReference type="CDD" id="cd00082">
    <property type="entry name" value="HisKA"/>
    <property type="match status" value="1"/>
</dbReference>
<dbReference type="SMART" id="SM00304">
    <property type="entry name" value="HAMP"/>
    <property type="match status" value="1"/>
</dbReference>
<feature type="domain" description="HAMP" evidence="17">
    <location>
        <begin position="180"/>
        <end position="231"/>
    </location>
</feature>
<dbReference type="RefSeq" id="WP_125403144.1">
    <property type="nucleotide sequence ID" value="NZ_JBEHHI010000002.1"/>
</dbReference>
<feature type="domain" description="Histidine kinase" evidence="16">
    <location>
        <begin position="239"/>
        <end position="438"/>
    </location>
</feature>
<evidence type="ECO:0000256" key="15">
    <source>
        <dbReference type="SAM" id="Phobius"/>
    </source>
</evidence>
<evidence type="ECO:0000256" key="5">
    <source>
        <dbReference type="ARBA" id="ARBA00022519"/>
    </source>
</evidence>
<evidence type="ECO:0000256" key="14">
    <source>
        <dbReference type="ARBA" id="ARBA00023136"/>
    </source>
</evidence>
<dbReference type="InterPro" id="IPR036097">
    <property type="entry name" value="HisK_dim/P_sf"/>
</dbReference>
<evidence type="ECO:0000256" key="4">
    <source>
        <dbReference type="ARBA" id="ARBA00022475"/>
    </source>
</evidence>
<comment type="subcellular location">
    <subcellularLocation>
        <location evidence="2">Cell inner membrane</location>
        <topology evidence="2">Multi-pass membrane protein</topology>
    </subcellularLocation>
</comment>
<keyword evidence="12 15" id="KW-1133">Transmembrane helix</keyword>
<evidence type="ECO:0000256" key="1">
    <source>
        <dbReference type="ARBA" id="ARBA00000085"/>
    </source>
</evidence>
<dbReference type="SUPFAM" id="SSF55874">
    <property type="entry name" value="ATPase domain of HSP90 chaperone/DNA topoisomerase II/histidine kinase"/>
    <property type="match status" value="1"/>
</dbReference>
<gene>
    <name evidence="18" type="ORF">Ga0609869_001848</name>
</gene>
<dbReference type="Pfam" id="PF00512">
    <property type="entry name" value="HisKA"/>
    <property type="match status" value="1"/>
</dbReference>
<dbReference type="PANTHER" id="PTHR44936:SF5">
    <property type="entry name" value="SENSOR HISTIDINE KINASE ENVZ"/>
    <property type="match status" value="1"/>
</dbReference>
<evidence type="ECO:0000256" key="12">
    <source>
        <dbReference type="ARBA" id="ARBA00022989"/>
    </source>
</evidence>
<comment type="catalytic activity">
    <reaction evidence="1">
        <text>ATP + protein L-histidine = ADP + protein N-phospho-L-histidine.</text>
        <dbReference type="EC" id="2.7.13.3"/>
    </reaction>
</comment>
<evidence type="ECO:0000256" key="8">
    <source>
        <dbReference type="ARBA" id="ARBA00022692"/>
    </source>
</evidence>
<dbReference type="PRINTS" id="PR00344">
    <property type="entry name" value="BCTRLSENSOR"/>
</dbReference>
<dbReference type="EC" id="2.7.13.3" evidence="3"/>
<dbReference type="SUPFAM" id="SSF47384">
    <property type="entry name" value="Homodimeric domain of signal transducing histidine kinase"/>
    <property type="match status" value="1"/>
</dbReference>
<evidence type="ECO:0000256" key="10">
    <source>
        <dbReference type="ARBA" id="ARBA00022777"/>
    </source>
</evidence>
<feature type="transmembrane region" description="Helical" evidence="15">
    <location>
        <begin position="160"/>
        <end position="179"/>
    </location>
</feature>
<keyword evidence="9" id="KW-0547">Nucleotide-binding</keyword>
<sequence length="438" mass="48057">MANGWIKRTLPRGLYGRAALILLVPIVTLQLVVSVVFIQRHFEDVTRQMTRNLMQELAYLVGRVDDAPSRAAAQRRLETLTAPLALEVSLPAAAPVVPGRLFYDLSGRTVLATLREGLPALSAVDLTDTRRVRLTLETRHGPMAVAFDRRRVSASNPHQLLVLMVVTGMLMTLIAYLFLRNQLKPIKRLADAADAFGKGRAVFYKPSGATEVRAAGRAFLDMRARIERQMEQRTLMLSGVSHDLRTPLTRLKLGLTMSEETGETAAMLRDVAEMEHMIDAFLDFARSETLDDPEPADPAALIRRVADKARRGGGEVELAEPPDVGLVPLRPQAVERALDNLVGNALRYGRRARLALEARPRSLRFVIEDDGPGISPEARAEALKPFIRLDAARNQDRGTGVGLGLAIAADIARSHGGVLRLSDSADLGGLRVEFEIAR</sequence>
<protein>
    <recommendedName>
        <fullName evidence="3">histidine kinase</fullName>
        <ecNumber evidence="3">2.7.13.3</ecNumber>
    </recommendedName>
</protein>
<dbReference type="EMBL" id="JBEHHI010000002">
    <property type="protein sequence ID" value="MEX5728495.1"/>
    <property type="molecule type" value="Genomic_DNA"/>
</dbReference>
<dbReference type="InterPro" id="IPR003594">
    <property type="entry name" value="HATPase_dom"/>
</dbReference>
<evidence type="ECO:0000256" key="11">
    <source>
        <dbReference type="ARBA" id="ARBA00022840"/>
    </source>
</evidence>
<evidence type="ECO:0000256" key="13">
    <source>
        <dbReference type="ARBA" id="ARBA00023012"/>
    </source>
</evidence>